<dbReference type="Proteomes" id="UP000053424">
    <property type="component" value="Unassembled WGS sequence"/>
</dbReference>
<dbReference type="PANTHER" id="PTHR33266">
    <property type="entry name" value="CHROMOSOME 15, WHOLE GENOME SHOTGUN SEQUENCE"/>
    <property type="match status" value="1"/>
</dbReference>
<organism evidence="2 3">
    <name type="scientific">Hebeloma cylindrosporum</name>
    <dbReference type="NCBI Taxonomy" id="76867"/>
    <lineage>
        <taxon>Eukaryota</taxon>
        <taxon>Fungi</taxon>
        <taxon>Dikarya</taxon>
        <taxon>Basidiomycota</taxon>
        <taxon>Agaricomycotina</taxon>
        <taxon>Agaricomycetes</taxon>
        <taxon>Agaricomycetidae</taxon>
        <taxon>Agaricales</taxon>
        <taxon>Agaricineae</taxon>
        <taxon>Hymenogastraceae</taxon>
        <taxon>Hebeloma</taxon>
    </lineage>
</organism>
<dbReference type="HOGENOM" id="CLU_009568_2_0_1"/>
<dbReference type="EMBL" id="KN831769">
    <property type="protein sequence ID" value="KIM47504.1"/>
    <property type="molecule type" value="Genomic_DNA"/>
</dbReference>
<evidence type="ECO:0000256" key="1">
    <source>
        <dbReference type="SAM" id="MobiDB-lite"/>
    </source>
</evidence>
<evidence type="ECO:0000313" key="3">
    <source>
        <dbReference type="Proteomes" id="UP000053424"/>
    </source>
</evidence>
<dbReference type="PANTHER" id="PTHR33266:SF1">
    <property type="entry name" value="F-BOX DOMAIN-CONTAINING PROTEIN"/>
    <property type="match status" value="1"/>
</dbReference>
<gene>
    <name evidence="2" type="ORF">M413DRAFT_22158</name>
</gene>
<protein>
    <submittedName>
        <fullName evidence="2">Uncharacterized protein</fullName>
    </submittedName>
</protein>
<feature type="region of interest" description="Disordered" evidence="1">
    <location>
        <begin position="873"/>
        <end position="896"/>
    </location>
</feature>
<evidence type="ECO:0000313" key="2">
    <source>
        <dbReference type="EMBL" id="KIM47504.1"/>
    </source>
</evidence>
<name>A0A0C3CTS3_HEBCY</name>
<dbReference type="AlphaFoldDB" id="A0A0C3CTS3"/>
<dbReference type="STRING" id="686832.A0A0C3CTS3"/>
<keyword evidence="3" id="KW-1185">Reference proteome</keyword>
<reference evidence="2 3" key="1">
    <citation type="submission" date="2014-04" db="EMBL/GenBank/DDBJ databases">
        <authorList>
            <consortium name="DOE Joint Genome Institute"/>
            <person name="Kuo A."/>
            <person name="Gay G."/>
            <person name="Dore J."/>
            <person name="Kohler A."/>
            <person name="Nagy L.G."/>
            <person name="Floudas D."/>
            <person name="Copeland A."/>
            <person name="Barry K.W."/>
            <person name="Cichocki N."/>
            <person name="Veneault-Fourrey C."/>
            <person name="LaButti K."/>
            <person name="Lindquist E.A."/>
            <person name="Lipzen A."/>
            <person name="Lundell T."/>
            <person name="Morin E."/>
            <person name="Murat C."/>
            <person name="Sun H."/>
            <person name="Tunlid A."/>
            <person name="Henrissat B."/>
            <person name="Grigoriev I.V."/>
            <person name="Hibbett D.S."/>
            <person name="Martin F."/>
            <person name="Nordberg H.P."/>
            <person name="Cantor M.N."/>
            <person name="Hua S.X."/>
        </authorList>
    </citation>
    <scope>NUCLEOTIDE SEQUENCE [LARGE SCALE GENOMIC DNA]</scope>
    <source>
        <strain evidence="3">h7</strain>
    </source>
</reference>
<proteinExistence type="predicted"/>
<dbReference type="OrthoDB" id="107110at2759"/>
<feature type="region of interest" description="Disordered" evidence="1">
    <location>
        <begin position="1"/>
        <end position="28"/>
    </location>
</feature>
<sequence>MTDPSRSSIKRDASPNASSSSEKRPKFSLPGDELNVLSRAQLEKEMKLVSRELIWREVIEKAGDQDSVWWCLYPRVLMELLTAMANTTMGGTVIPCPNLAGAQTILSGFTKTELEQWKDGLRNGIENDDWIELAMHPKLRVEKVPSTVAMERRASDPQEEATMGSWDADYFGQAAEALWDHIVKHYDPNSQVYAQFCAVIQSSGKGKSRATDELGKKHFIIPLNLRDRNSSGFPPADHAVRDFLMIKGTEAASYWRISCFFAALFSHTLETLKGFDSKNGIEEVAREFRNSMTAGQSFSEHNHFRRAFYEEVIKLANEKAVQGGKREHGRISSLPSKDMPLQYASTSSTDIQTGYAVPAAASCRKLVEFLKSKDLSPNQKRTPNARGQVLKEAPFIVLAFDEAHVLTNSESGRSFSNFSVMRRVLRGLVVFPVFSLFLSTTGKIAQVKDESKIIVHGPFKSIPPFTELGFDTFASKVSLDGGVDLEQLTHDSHIARLGRPLFALRYMFGDASVKQDIVTFAIAKLLNDDPNVQRFTKHQELACLSQRLPIGCNSTAYISQTAEMKQVEGHLRVCLKADAAFESIETVSSSEPILSEAAYAIMTREAFDPVQAFKSIFEGFALHKGDRGEFLVALLLTMARDQAVGRPCKNRRPERRFFSVVPFICGSLFKPSEDFPEEAASLKMLEADFPDATMHFNHILKVREFKSFNKKSLLLLMTRGAAVMCATNQPSIDTINVFLKSGTKVSVDNLGIILCQSQNDSVYTHNTQPKLFESMDPYTLGILETNQDKPVPVIKIFFALAAKSAGIRVTRRPPSPAYDAVIYEIWVSGLSSDFLMPVKAEQTNIWEGLLQASYGWKDIYKTETDAARDLRRSMNPGAAQDDGHWSHWAKPSAAAK</sequence>
<reference evidence="3" key="2">
    <citation type="submission" date="2015-01" db="EMBL/GenBank/DDBJ databases">
        <title>Evolutionary Origins and Diversification of the Mycorrhizal Mutualists.</title>
        <authorList>
            <consortium name="DOE Joint Genome Institute"/>
            <consortium name="Mycorrhizal Genomics Consortium"/>
            <person name="Kohler A."/>
            <person name="Kuo A."/>
            <person name="Nagy L.G."/>
            <person name="Floudas D."/>
            <person name="Copeland A."/>
            <person name="Barry K.W."/>
            <person name="Cichocki N."/>
            <person name="Veneault-Fourrey C."/>
            <person name="LaButti K."/>
            <person name="Lindquist E.A."/>
            <person name="Lipzen A."/>
            <person name="Lundell T."/>
            <person name="Morin E."/>
            <person name="Murat C."/>
            <person name="Riley R."/>
            <person name="Ohm R."/>
            <person name="Sun H."/>
            <person name="Tunlid A."/>
            <person name="Henrissat B."/>
            <person name="Grigoriev I.V."/>
            <person name="Hibbett D.S."/>
            <person name="Martin F."/>
        </authorList>
    </citation>
    <scope>NUCLEOTIDE SEQUENCE [LARGE SCALE GENOMIC DNA]</scope>
    <source>
        <strain evidence="3">h7</strain>
    </source>
</reference>
<accession>A0A0C3CTS3</accession>